<gene>
    <name evidence="6" type="primary">fam110c</name>
</gene>
<dbReference type="PANTHER" id="PTHR14758">
    <property type="entry name" value="AGAP005440-PA"/>
    <property type="match status" value="1"/>
</dbReference>
<reference evidence="6" key="1">
    <citation type="submission" date="2025-08" db="UniProtKB">
        <authorList>
            <consortium name="RefSeq"/>
        </authorList>
    </citation>
    <scope>IDENTIFICATION</scope>
</reference>
<feature type="region of interest" description="Disordered" evidence="2">
    <location>
        <begin position="64"/>
        <end position="115"/>
    </location>
</feature>
<evidence type="ECO:0000313" key="6">
    <source>
        <dbReference type="RefSeq" id="XP_045576903.1"/>
    </source>
</evidence>
<evidence type="ECO:0000256" key="2">
    <source>
        <dbReference type="SAM" id="MobiDB-lite"/>
    </source>
</evidence>
<dbReference type="GeneID" id="123743485"/>
<dbReference type="InterPro" id="IPR025741">
    <property type="entry name" value="FAM110_C"/>
</dbReference>
<evidence type="ECO:0000313" key="5">
    <source>
        <dbReference type="Proteomes" id="UP001652741"/>
    </source>
</evidence>
<feature type="compositionally biased region" description="Low complexity" evidence="2">
    <location>
        <begin position="64"/>
        <end position="89"/>
    </location>
</feature>
<feature type="domain" description="Centrosome-associated FAM110 C-terminal" evidence="3">
    <location>
        <begin position="239"/>
        <end position="348"/>
    </location>
</feature>
<comment type="similarity">
    <text evidence="1">Belongs to the FAM110 family.</text>
</comment>
<dbReference type="PANTHER" id="PTHR14758:SF5">
    <property type="entry name" value="PROTEIN FAM110C"/>
    <property type="match status" value="1"/>
</dbReference>
<evidence type="ECO:0000259" key="4">
    <source>
        <dbReference type="Pfam" id="PF14161"/>
    </source>
</evidence>
<proteinExistence type="inferred from homology"/>
<keyword evidence="5" id="KW-1185">Reference proteome</keyword>
<feature type="domain" description="Centrosome-associated FAM110 N-terminal" evidence="4">
    <location>
        <begin position="10"/>
        <end position="60"/>
    </location>
</feature>
<name>A0ABM3F0S3_SALSA</name>
<organism evidence="5 6">
    <name type="scientific">Salmo salar</name>
    <name type="common">Atlantic salmon</name>
    <dbReference type="NCBI Taxonomy" id="8030"/>
    <lineage>
        <taxon>Eukaryota</taxon>
        <taxon>Metazoa</taxon>
        <taxon>Chordata</taxon>
        <taxon>Craniata</taxon>
        <taxon>Vertebrata</taxon>
        <taxon>Euteleostomi</taxon>
        <taxon>Actinopterygii</taxon>
        <taxon>Neopterygii</taxon>
        <taxon>Teleostei</taxon>
        <taxon>Protacanthopterygii</taxon>
        <taxon>Salmoniformes</taxon>
        <taxon>Salmonidae</taxon>
        <taxon>Salmoninae</taxon>
        <taxon>Salmo</taxon>
    </lineage>
</organism>
<dbReference type="Pfam" id="PF14160">
    <property type="entry name" value="FAM110_C"/>
    <property type="match status" value="1"/>
</dbReference>
<dbReference type="InterPro" id="IPR025740">
    <property type="entry name" value="FAM110"/>
</dbReference>
<dbReference type="Pfam" id="PF14161">
    <property type="entry name" value="FAM110_N"/>
    <property type="match status" value="1"/>
</dbReference>
<evidence type="ECO:0000259" key="3">
    <source>
        <dbReference type="Pfam" id="PF14160"/>
    </source>
</evidence>
<accession>A0ABM3F0S3</accession>
<dbReference type="InterPro" id="IPR025739">
    <property type="entry name" value="FAM110_N"/>
</dbReference>
<dbReference type="RefSeq" id="XP_045576903.1">
    <property type="nucleotide sequence ID" value="XM_045720947.1"/>
</dbReference>
<evidence type="ECO:0000256" key="1">
    <source>
        <dbReference type="ARBA" id="ARBA00010576"/>
    </source>
</evidence>
<feature type="region of interest" description="Disordered" evidence="2">
    <location>
        <begin position="201"/>
        <end position="247"/>
    </location>
</feature>
<dbReference type="Proteomes" id="UP001652741">
    <property type="component" value="Chromosome ssa06"/>
</dbReference>
<protein>
    <submittedName>
        <fullName evidence="6">Protein FAM110C</fullName>
    </submittedName>
</protein>
<sequence>MTNKGVDATRILEKGPEYLRKQMELESEETGRMSAVEMLAASKKQYVKSQQVVNSIQVPVVSFGSSSVSSNGSSNRSSNWNCRNSGRNSPAGTSSVQGGPSPPEDKNVVHRTSSKRRDSLLLYRQKCELVKGSTREKNKLNLGRRLLLSSLDKASLLPEASGKECEAEEWNTKFTTPEGLAKECDSKAGYLKPIQPETQSLSTDEEWTDIRSPVPKGSPGVMQRPTHKRVAEVQRRTRKGVGRSHSDISSRYSKNFADFDAFFKYCGLNGEVIESLGKENFSVCSDELANKIRSVSISTSDDGFTRNSGEDSNEGLLEEEMHETVRQGTSVIERNARIIKWLYSCKNAKESGKKLRDLN</sequence>